<gene>
    <name evidence="2" type="ORF">FF36_04401</name>
</gene>
<dbReference type="PATRIC" id="fig|1502723.3.peg.4134"/>
<accession>A0A0D8BD04</accession>
<feature type="signal peptide" evidence="1">
    <location>
        <begin position="1"/>
        <end position="29"/>
    </location>
</feature>
<evidence type="ECO:0000313" key="2">
    <source>
        <dbReference type="EMBL" id="KJE21257.1"/>
    </source>
</evidence>
<proteinExistence type="predicted"/>
<reference evidence="3" key="1">
    <citation type="submission" date="2015-02" db="EMBL/GenBank/DDBJ databases">
        <title>Draft Genome of Frankia sp. CpI1-S.</title>
        <authorList>
            <person name="Oshone R.T."/>
            <person name="Ngom M."/>
            <person name="Ghodhbane-Gtari F."/>
            <person name="Gtari M."/>
            <person name="Morris K."/>
            <person name="Thomas K."/>
            <person name="Sen A."/>
            <person name="Tisa L.S."/>
        </authorList>
    </citation>
    <scope>NUCLEOTIDE SEQUENCE [LARGE SCALE GENOMIC DNA]</scope>
    <source>
        <strain evidence="3">CpI1-S</strain>
    </source>
</reference>
<evidence type="ECO:0000313" key="3">
    <source>
        <dbReference type="Proteomes" id="UP000032545"/>
    </source>
</evidence>
<comment type="caution">
    <text evidence="2">The sequence shown here is derived from an EMBL/GenBank/DDBJ whole genome shotgun (WGS) entry which is preliminary data.</text>
</comment>
<keyword evidence="3" id="KW-1185">Reference proteome</keyword>
<keyword evidence="1" id="KW-0732">Signal</keyword>
<dbReference type="EMBL" id="JYFN01000040">
    <property type="protein sequence ID" value="KJE21257.1"/>
    <property type="molecule type" value="Genomic_DNA"/>
</dbReference>
<dbReference type="AlphaFoldDB" id="A0A0D8BD04"/>
<protein>
    <submittedName>
        <fullName evidence="2">Uncharacterized protein</fullName>
    </submittedName>
</protein>
<reference evidence="2 3" key="2">
    <citation type="journal article" date="2016" name="Genome Announc.">
        <title>Permanent Draft Genome Sequences for Two Variants of Frankia sp. Strain CpI1, the First Frankia Strain Isolated from Root Nodules of Comptonia peregrina.</title>
        <authorList>
            <person name="Oshone R."/>
            <person name="Hurst S.G.IV."/>
            <person name="Abebe-Akele F."/>
            <person name="Simpson S."/>
            <person name="Morris K."/>
            <person name="Thomas W.K."/>
            <person name="Tisa L.S."/>
        </authorList>
    </citation>
    <scope>NUCLEOTIDE SEQUENCE [LARGE SCALE GENOMIC DNA]</scope>
    <source>
        <strain evidence="3">CpI1-S</strain>
    </source>
</reference>
<dbReference type="Proteomes" id="UP000032545">
    <property type="component" value="Unassembled WGS sequence"/>
</dbReference>
<sequence precursor="true">MILKRTLSMLALFLAAAAAFALFPAAAQARPLGGARVYRPGVVTAPHRVYRPGAVYIPPRVYRPGGVYRPGVRRR</sequence>
<organism evidence="2 3">
    <name type="scientific">Frankia torreyi</name>
    <dbReference type="NCBI Taxonomy" id="1856"/>
    <lineage>
        <taxon>Bacteria</taxon>
        <taxon>Bacillati</taxon>
        <taxon>Actinomycetota</taxon>
        <taxon>Actinomycetes</taxon>
        <taxon>Frankiales</taxon>
        <taxon>Frankiaceae</taxon>
        <taxon>Frankia</taxon>
    </lineage>
</organism>
<name>A0A0D8BD04_9ACTN</name>
<feature type="chain" id="PRO_5002327051" evidence="1">
    <location>
        <begin position="30"/>
        <end position="75"/>
    </location>
</feature>
<evidence type="ECO:0000256" key="1">
    <source>
        <dbReference type="SAM" id="SignalP"/>
    </source>
</evidence>